<dbReference type="Pfam" id="PF00041">
    <property type="entry name" value="fn3"/>
    <property type="match status" value="1"/>
</dbReference>
<proteinExistence type="predicted"/>
<feature type="region of interest" description="Disordered" evidence="1">
    <location>
        <begin position="325"/>
        <end position="344"/>
    </location>
</feature>
<accession>A0A8S5LIH0</accession>
<organism evidence="3">
    <name type="scientific">Myoviridae sp. ctFCq8</name>
    <dbReference type="NCBI Taxonomy" id="2827605"/>
    <lineage>
        <taxon>Viruses</taxon>
        <taxon>Duplodnaviria</taxon>
        <taxon>Heunggongvirae</taxon>
        <taxon>Uroviricota</taxon>
        <taxon>Caudoviricetes</taxon>
    </lineage>
</organism>
<feature type="domain" description="Fibronectin type-III" evidence="2">
    <location>
        <begin position="338"/>
        <end position="430"/>
    </location>
</feature>
<dbReference type="Gene3D" id="2.60.40.10">
    <property type="entry name" value="Immunoglobulins"/>
    <property type="match status" value="1"/>
</dbReference>
<dbReference type="Gene3D" id="2.60.120.260">
    <property type="entry name" value="Galactose-binding domain-like"/>
    <property type="match status" value="1"/>
</dbReference>
<dbReference type="SUPFAM" id="SSF49265">
    <property type="entry name" value="Fibronectin type III"/>
    <property type="match status" value="1"/>
</dbReference>
<dbReference type="InterPro" id="IPR036116">
    <property type="entry name" value="FN3_sf"/>
</dbReference>
<dbReference type="PROSITE" id="PS50853">
    <property type="entry name" value="FN3"/>
    <property type="match status" value="1"/>
</dbReference>
<reference evidence="3" key="1">
    <citation type="journal article" date="2021" name="Proc. Natl. Acad. Sci. U.S.A.">
        <title>A Catalog of Tens of Thousands of Viruses from Human Metagenomes Reveals Hidden Associations with Chronic Diseases.</title>
        <authorList>
            <person name="Tisza M.J."/>
            <person name="Buck C.B."/>
        </authorList>
    </citation>
    <scope>NUCLEOTIDE SEQUENCE</scope>
    <source>
        <strain evidence="3">CtFCq8</strain>
    </source>
</reference>
<evidence type="ECO:0000313" key="3">
    <source>
        <dbReference type="EMBL" id="DAD69681.1"/>
    </source>
</evidence>
<name>A0A8S5LIH0_9CAUD</name>
<sequence>MIQIRFRYATLALALLLGSVSLWGQVNRNRPTTRPETVGASILPNGGLEDPAPSALPPMPSRPSDYPEECIPRTPDDVFYEDEEEKEGGIYEKIIEYGEEHGIEYSDEQIARFKAYVDAYVAYLKALQAFEKARPMGWWLYPSHSTTSSNQFARTFSEAHSGRAAMRISGYFSVDHQIYTYPDPLPVRQKAKYLVSYWYRGNLPKSDEGANRLAAKLAVVRITWIPKAGKALMLEGKELAPAGKSWVDAREAGKEHAKDGFFNQLIGMDLRGSEMKTWREKYMVVEAPENAEKMTFELVFPRNESDIANYLLEFDDISMTVIKGAEGEDEPSKPKPNVLAPPTRLPQPYLQRECNLTWTASELQGATYELELVQKRGKNVLSTKTLTTDKTAFFLEGLEPGYTYTVRLRALADGGYSEYSLPLTLETQGLGEFPGGQIPFLYWIAEDGSCPQRLPLHYMELQNPEAKCLYYIDDVLTEPEGRILVFPSTGEHSLRVQIVEAPERTWELEYLVTVK</sequence>
<dbReference type="SMART" id="SM00060">
    <property type="entry name" value="FN3"/>
    <property type="match status" value="1"/>
</dbReference>
<protein>
    <submittedName>
        <fullName evidence="3">FN3</fullName>
    </submittedName>
</protein>
<dbReference type="EMBL" id="BK015854">
    <property type="protein sequence ID" value="DAD69681.1"/>
    <property type="molecule type" value="Genomic_DNA"/>
</dbReference>
<evidence type="ECO:0000256" key="1">
    <source>
        <dbReference type="SAM" id="MobiDB-lite"/>
    </source>
</evidence>
<dbReference type="InterPro" id="IPR013783">
    <property type="entry name" value="Ig-like_fold"/>
</dbReference>
<evidence type="ECO:0000259" key="2">
    <source>
        <dbReference type="PROSITE" id="PS50853"/>
    </source>
</evidence>
<dbReference type="InterPro" id="IPR003961">
    <property type="entry name" value="FN3_dom"/>
</dbReference>
<feature type="region of interest" description="Disordered" evidence="1">
    <location>
        <begin position="28"/>
        <end position="64"/>
    </location>
</feature>
<dbReference type="CDD" id="cd00063">
    <property type="entry name" value="FN3"/>
    <property type="match status" value="1"/>
</dbReference>